<protein>
    <recommendedName>
        <fullName evidence="3">Lipopolysaccharide heptosyltransferase family protein</fullName>
    </recommendedName>
</protein>
<dbReference type="OrthoDB" id="5329369at2"/>
<dbReference type="EMBL" id="QPGR01000002">
    <property type="protein sequence ID" value="TBR82087.1"/>
    <property type="molecule type" value="Genomic_DNA"/>
</dbReference>
<name>A0A4Q9JVK4_9BACT</name>
<organism evidence="1 2">
    <name type="scientific">Campylobacter novaezeelandiae</name>
    <dbReference type="NCBI Taxonomy" id="2267891"/>
    <lineage>
        <taxon>Bacteria</taxon>
        <taxon>Pseudomonadati</taxon>
        <taxon>Campylobacterota</taxon>
        <taxon>Epsilonproteobacteria</taxon>
        <taxon>Campylobacterales</taxon>
        <taxon>Campylobacteraceae</taxon>
        <taxon>Campylobacter</taxon>
    </lineage>
</organism>
<keyword evidence="2" id="KW-1185">Reference proteome</keyword>
<dbReference type="Proteomes" id="UP000292583">
    <property type="component" value="Unassembled WGS sequence"/>
</dbReference>
<evidence type="ECO:0000313" key="2">
    <source>
        <dbReference type="Proteomes" id="UP000292583"/>
    </source>
</evidence>
<evidence type="ECO:0008006" key="3">
    <source>
        <dbReference type="Google" id="ProtNLM"/>
    </source>
</evidence>
<dbReference type="GO" id="GO:0016757">
    <property type="term" value="F:glycosyltransferase activity"/>
    <property type="evidence" value="ECO:0007669"/>
    <property type="project" value="InterPro"/>
</dbReference>
<reference evidence="1 2" key="1">
    <citation type="submission" date="2018-07" db="EMBL/GenBank/DDBJ databases">
        <title>Campylobacter zealandensis sp. nov., isolated from birds and water in New Zealand.</title>
        <authorList>
            <person name="Wilkinson D.A."/>
            <person name="Biggs P.J."/>
            <person name="French N.P."/>
            <person name="Midwinter A.C."/>
        </authorList>
    </citation>
    <scope>NUCLEOTIDE SEQUENCE [LARGE SCALE GENOMIC DNA]</scope>
    <source>
        <strain evidence="1 2">B423b</strain>
    </source>
</reference>
<sequence>MITRNRPISIFSLKCKCVFVSFIKRFYKNRNDEFKMLYYARKINPKLFDKEIKNLNFDIKIKTNIYNKNIINNFLDQNNIKDKNLILLNPFSISAFYTLKLVDYLKLCQEIVSKFSDVCIIIPSYETVHKDFIQEFNMFFKQKPQKIYIFKNDDNILNICELIKRTKCVISPSTGVIHLASNLEKSSIGLFSEKDIIFWETFNKDYVLLNKTKEELSTYDILEIINEILLKLKRYL</sequence>
<dbReference type="Pfam" id="PF01075">
    <property type="entry name" value="Glyco_transf_9"/>
    <property type="match status" value="1"/>
</dbReference>
<accession>A0A4Q9JVK4</accession>
<dbReference type="AlphaFoldDB" id="A0A4Q9JVK4"/>
<dbReference type="SUPFAM" id="SSF53756">
    <property type="entry name" value="UDP-Glycosyltransferase/glycogen phosphorylase"/>
    <property type="match status" value="1"/>
</dbReference>
<evidence type="ECO:0000313" key="1">
    <source>
        <dbReference type="EMBL" id="TBR82087.1"/>
    </source>
</evidence>
<proteinExistence type="predicted"/>
<dbReference type="Gene3D" id="3.40.50.2000">
    <property type="entry name" value="Glycogen Phosphorylase B"/>
    <property type="match status" value="1"/>
</dbReference>
<dbReference type="RefSeq" id="WP_131186439.1">
    <property type="nucleotide sequence ID" value="NZ_QPGR01000002.1"/>
</dbReference>
<dbReference type="InterPro" id="IPR002201">
    <property type="entry name" value="Glyco_trans_9"/>
</dbReference>
<gene>
    <name evidence="1" type="ORF">DU473_02080</name>
</gene>
<comment type="caution">
    <text evidence="1">The sequence shown here is derived from an EMBL/GenBank/DDBJ whole genome shotgun (WGS) entry which is preliminary data.</text>
</comment>